<dbReference type="AlphaFoldDB" id="A0AAC9L8K2"/>
<protein>
    <submittedName>
        <fullName evidence="1">Uncharacterized protein</fullName>
    </submittedName>
</protein>
<accession>A0AAC9L8K2</accession>
<sequence>MRIWGIRGRDALEVRWHTAAEDLPDEWEDITGSPDALLGLLRETPQGSAGPCPSTGHGVEWTGTAALDAVVGAEGAIGPARGTDGRYEAPLRGVTIDRPAGLDTLA</sequence>
<evidence type="ECO:0000313" key="1">
    <source>
        <dbReference type="EMBL" id="APU12871.1"/>
    </source>
</evidence>
<dbReference type="Proteomes" id="UP000185511">
    <property type="component" value="Chromosome"/>
</dbReference>
<evidence type="ECO:0000313" key="2">
    <source>
        <dbReference type="Proteomes" id="UP000185511"/>
    </source>
</evidence>
<reference evidence="2" key="1">
    <citation type="submission" date="2016-06" db="EMBL/GenBank/DDBJ databases">
        <title>Complete genome sequence of Actinoalloteichus fjordicus DSM 46855 (=ADI127-17), type strain of the new species Actinoalloteichus fjordicus.</title>
        <authorList>
            <person name="Ruckert C."/>
            <person name="Nouioui I."/>
            <person name="Willmese J."/>
            <person name="van Wezel G."/>
            <person name="Klenk H.-P."/>
            <person name="Kalinowski J."/>
            <person name="Zotchev S.B."/>
        </authorList>
    </citation>
    <scope>NUCLEOTIDE SEQUENCE [LARGE SCALE GENOMIC DNA]</scope>
    <source>
        <strain evidence="2">ADI127-7</strain>
    </source>
</reference>
<keyword evidence="2" id="KW-1185">Reference proteome</keyword>
<organism evidence="1 2">
    <name type="scientific">Actinoalloteichus fjordicus</name>
    <dbReference type="NCBI Taxonomy" id="1612552"/>
    <lineage>
        <taxon>Bacteria</taxon>
        <taxon>Bacillati</taxon>
        <taxon>Actinomycetota</taxon>
        <taxon>Actinomycetes</taxon>
        <taxon>Pseudonocardiales</taxon>
        <taxon>Pseudonocardiaceae</taxon>
        <taxon>Actinoalloteichus</taxon>
    </lineage>
</organism>
<dbReference type="KEGG" id="acad:UA74_03960"/>
<dbReference type="EMBL" id="CP016076">
    <property type="protein sequence ID" value="APU12871.1"/>
    <property type="molecule type" value="Genomic_DNA"/>
</dbReference>
<gene>
    <name evidence="1" type="ORF">UA74_03960</name>
</gene>
<proteinExistence type="predicted"/>
<name>A0AAC9L8K2_9PSEU</name>